<gene>
    <name evidence="1" type="ORF">NCTC11190_00163</name>
</gene>
<accession>A0A379MN35</accession>
<dbReference type="EMBL" id="UGVL01000001">
    <property type="protein sequence ID" value="SUE32975.1"/>
    <property type="molecule type" value="Genomic_DNA"/>
</dbReference>
<sequence>MYVADFSIIKSGLPVRRKFPVRVSSGAAGPFSEIIIRFRLYHGDIPNISKYKFPRPALRCRRSFRGVRPGLRRFVPQDTEPTRKYPLPCPVRYIVTADWGRGYSAVSHSIGPTCRLTRPDENSTVASIRAGILKCTVRICGSEGTTIRLFLPRRITRQL</sequence>
<reference evidence="1 2" key="1">
    <citation type="submission" date="2018-06" db="EMBL/GenBank/DDBJ databases">
        <authorList>
            <consortium name="Pathogen Informatics"/>
            <person name="Doyle S."/>
        </authorList>
    </citation>
    <scope>NUCLEOTIDE SEQUENCE [LARGE SCALE GENOMIC DNA]</scope>
    <source>
        <strain evidence="1 2">NCTC11190</strain>
    </source>
</reference>
<name>A0A379MN35_9BACT</name>
<dbReference type="AlphaFoldDB" id="A0A379MN35"/>
<organism evidence="1 2">
    <name type="scientific">Rikenella microfusus</name>
    <dbReference type="NCBI Taxonomy" id="28139"/>
    <lineage>
        <taxon>Bacteria</taxon>
        <taxon>Pseudomonadati</taxon>
        <taxon>Bacteroidota</taxon>
        <taxon>Bacteroidia</taxon>
        <taxon>Bacteroidales</taxon>
        <taxon>Rikenellaceae</taxon>
        <taxon>Rikenella</taxon>
    </lineage>
</organism>
<protein>
    <submittedName>
        <fullName evidence="1">Uncharacterized protein</fullName>
    </submittedName>
</protein>
<proteinExistence type="predicted"/>
<evidence type="ECO:0000313" key="2">
    <source>
        <dbReference type="Proteomes" id="UP000255233"/>
    </source>
</evidence>
<evidence type="ECO:0000313" key="1">
    <source>
        <dbReference type="EMBL" id="SUE32975.1"/>
    </source>
</evidence>
<keyword evidence="2" id="KW-1185">Reference proteome</keyword>
<dbReference type="Proteomes" id="UP000255233">
    <property type="component" value="Unassembled WGS sequence"/>
</dbReference>